<dbReference type="InterPro" id="IPR050321">
    <property type="entry name" value="Glycosyltr_2/OpgH_subfam"/>
</dbReference>
<dbReference type="InterPro" id="IPR001173">
    <property type="entry name" value="Glyco_trans_2-like"/>
</dbReference>
<evidence type="ECO:0000256" key="6">
    <source>
        <dbReference type="ARBA" id="ARBA00023136"/>
    </source>
</evidence>
<dbReference type="RefSeq" id="WP_201103307.1">
    <property type="nucleotide sequence ID" value="NZ_CP067977.1"/>
</dbReference>
<name>A0ABX7BMZ1_9CAUL</name>
<comment type="subcellular location">
    <subcellularLocation>
        <location evidence="1">Membrane</location>
        <topology evidence="1">Multi-pass membrane protein</topology>
    </subcellularLocation>
</comment>
<reference evidence="9 10" key="1">
    <citation type="submission" date="2021-01" db="EMBL/GenBank/DDBJ databases">
        <title>Brevundimonas vitis sp. nov., an bacterium isolated from grape (Vitis vinifera).</title>
        <authorList>
            <person name="Jiang L."/>
            <person name="Lee J."/>
        </authorList>
    </citation>
    <scope>NUCLEOTIDE SEQUENCE [LARGE SCALE GENOMIC DNA]</scope>
    <source>
        <strain evidence="9 10">GRTSA-9</strain>
    </source>
</reference>
<organism evidence="9 10">
    <name type="scientific">Brevundimonas vitisensis</name>
    <dbReference type="NCBI Taxonomy" id="2800818"/>
    <lineage>
        <taxon>Bacteria</taxon>
        <taxon>Pseudomonadati</taxon>
        <taxon>Pseudomonadota</taxon>
        <taxon>Alphaproteobacteria</taxon>
        <taxon>Caulobacterales</taxon>
        <taxon>Caulobacteraceae</taxon>
        <taxon>Brevundimonas</taxon>
    </lineage>
</organism>
<evidence type="ECO:0000256" key="7">
    <source>
        <dbReference type="SAM" id="Phobius"/>
    </source>
</evidence>
<evidence type="ECO:0000256" key="5">
    <source>
        <dbReference type="ARBA" id="ARBA00022989"/>
    </source>
</evidence>
<keyword evidence="5 7" id="KW-1133">Transmembrane helix</keyword>
<gene>
    <name evidence="9" type="ORF">JIP62_02125</name>
</gene>
<proteinExistence type="predicted"/>
<evidence type="ECO:0000256" key="4">
    <source>
        <dbReference type="ARBA" id="ARBA00022692"/>
    </source>
</evidence>
<dbReference type="Gene3D" id="3.90.550.10">
    <property type="entry name" value="Spore Coat Polysaccharide Biosynthesis Protein SpsA, Chain A"/>
    <property type="match status" value="1"/>
</dbReference>
<evidence type="ECO:0000259" key="8">
    <source>
        <dbReference type="Pfam" id="PF13632"/>
    </source>
</evidence>
<keyword evidence="10" id="KW-1185">Reference proteome</keyword>
<feature type="transmembrane region" description="Helical" evidence="7">
    <location>
        <begin position="399"/>
        <end position="418"/>
    </location>
</feature>
<dbReference type="InterPro" id="IPR029044">
    <property type="entry name" value="Nucleotide-diphossugar_trans"/>
</dbReference>
<evidence type="ECO:0000256" key="1">
    <source>
        <dbReference type="ARBA" id="ARBA00004141"/>
    </source>
</evidence>
<keyword evidence="2" id="KW-0328">Glycosyltransferase</keyword>
<keyword evidence="3" id="KW-0808">Transferase</keyword>
<protein>
    <submittedName>
        <fullName evidence="9">Glycosyltransferase</fullName>
    </submittedName>
</protein>
<feature type="domain" description="Glycosyltransferase 2-like" evidence="8">
    <location>
        <begin position="157"/>
        <end position="352"/>
    </location>
</feature>
<sequence>MRLPTWGQVLAIVVIAASGLWIAQTESGPAKSALALSIPVIFLLWAFWRLALVLLSERRPQPVPPPAQWPRYTVVAALYDEQEVIPQLIERLSRIDYPQDRLEGFLALEAHDNDTFRAAMAVERPAWLQILIVPPGRPQTKPRALNHALARATGDLICVYDAEDDPDPLQLREAAARFASDRNARLACLQAPLRIRRRHAAHDASPFFDRQFAIEYAALFEVVIPAMARLGFPFPLGGTSNHFRVDVLRQMGGWDPWNVTEDADLGFRLWRHGYRLGAIERPTYEAPPGGIEHWLPQRCRWLKGYLQTFGVHSRDPFGLGVRGGIALITTLGASLIAAAAHGPSLAWVIVALVTAADARITPAMPLAAVSALILGAASAWLSGAIGARRAGVPYGIRDMLASPAYWALLSLAFVHAAWRLITEPFTWDKTAHHPDPVEAAEAATTASDDLDAGRRAA</sequence>
<accession>A0ABX7BMZ1</accession>
<feature type="transmembrane region" description="Helical" evidence="7">
    <location>
        <begin position="324"/>
        <end position="354"/>
    </location>
</feature>
<keyword evidence="6 7" id="KW-0472">Membrane</keyword>
<evidence type="ECO:0000256" key="3">
    <source>
        <dbReference type="ARBA" id="ARBA00022679"/>
    </source>
</evidence>
<dbReference type="PANTHER" id="PTHR43867">
    <property type="entry name" value="CELLULOSE SYNTHASE CATALYTIC SUBUNIT A [UDP-FORMING]"/>
    <property type="match status" value="1"/>
</dbReference>
<evidence type="ECO:0000313" key="9">
    <source>
        <dbReference type="EMBL" id="QQQ18953.1"/>
    </source>
</evidence>
<keyword evidence="4 7" id="KW-0812">Transmembrane</keyword>
<dbReference type="Proteomes" id="UP000595448">
    <property type="component" value="Chromosome"/>
</dbReference>
<feature type="transmembrane region" description="Helical" evidence="7">
    <location>
        <begin position="366"/>
        <end position="387"/>
    </location>
</feature>
<dbReference type="EMBL" id="CP067977">
    <property type="protein sequence ID" value="QQQ18953.1"/>
    <property type="molecule type" value="Genomic_DNA"/>
</dbReference>
<evidence type="ECO:0000256" key="2">
    <source>
        <dbReference type="ARBA" id="ARBA00022676"/>
    </source>
</evidence>
<dbReference type="PANTHER" id="PTHR43867:SF2">
    <property type="entry name" value="CELLULOSE SYNTHASE CATALYTIC SUBUNIT A [UDP-FORMING]"/>
    <property type="match status" value="1"/>
</dbReference>
<dbReference type="Pfam" id="PF13632">
    <property type="entry name" value="Glyco_trans_2_3"/>
    <property type="match status" value="1"/>
</dbReference>
<dbReference type="SUPFAM" id="SSF53448">
    <property type="entry name" value="Nucleotide-diphospho-sugar transferases"/>
    <property type="match status" value="1"/>
</dbReference>
<evidence type="ECO:0000313" key="10">
    <source>
        <dbReference type="Proteomes" id="UP000595448"/>
    </source>
</evidence>
<feature type="transmembrane region" description="Helical" evidence="7">
    <location>
        <begin position="35"/>
        <end position="55"/>
    </location>
</feature>